<feature type="transmembrane region" description="Helical" evidence="2">
    <location>
        <begin position="106"/>
        <end position="134"/>
    </location>
</feature>
<evidence type="ECO:0000256" key="1">
    <source>
        <dbReference type="ARBA" id="ARBA00004651"/>
    </source>
</evidence>
<keyword evidence="2" id="KW-1133">Transmembrane helix</keyword>
<protein>
    <recommendedName>
        <fullName evidence="5">Major facilitator superfamily (MFS) profile domain-containing protein</fullName>
    </recommendedName>
</protein>
<dbReference type="Pfam" id="PF07690">
    <property type="entry name" value="MFS_1"/>
    <property type="match status" value="1"/>
</dbReference>
<feature type="transmembrane region" description="Helical" evidence="2">
    <location>
        <begin position="259"/>
        <end position="285"/>
    </location>
</feature>
<accession>A0A0F4L7P2</accession>
<dbReference type="PANTHER" id="PTHR11360">
    <property type="entry name" value="MONOCARBOXYLATE TRANSPORTER"/>
    <property type="match status" value="1"/>
</dbReference>
<dbReference type="GO" id="GO:0005886">
    <property type="term" value="C:plasma membrane"/>
    <property type="evidence" value="ECO:0007669"/>
    <property type="project" value="UniProtKB-SubCell"/>
</dbReference>
<feature type="transmembrane region" description="Helical" evidence="2">
    <location>
        <begin position="359"/>
        <end position="379"/>
    </location>
</feature>
<dbReference type="InterPro" id="IPR011701">
    <property type="entry name" value="MFS"/>
</dbReference>
<dbReference type="SUPFAM" id="SSF103473">
    <property type="entry name" value="MFS general substrate transporter"/>
    <property type="match status" value="1"/>
</dbReference>
<feature type="transmembrane region" description="Helical" evidence="2">
    <location>
        <begin position="297"/>
        <end position="315"/>
    </location>
</feature>
<feature type="transmembrane region" description="Helical" evidence="2">
    <location>
        <begin position="172"/>
        <end position="190"/>
    </location>
</feature>
<dbReference type="GO" id="GO:0022857">
    <property type="term" value="F:transmembrane transporter activity"/>
    <property type="evidence" value="ECO:0007669"/>
    <property type="project" value="InterPro"/>
</dbReference>
<dbReference type="AlphaFoldDB" id="A0A0F4L7P2"/>
<feature type="transmembrane region" description="Helical" evidence="2">
    <location>
        <begin position="82"/>
        <end position="100"/>
    </location>
</feature>
<evidence type="ECO:0008006" key="5">
    <source>
        <dbReference type="Google" id="ProtNLM"/>
    </source>
</evidence>
<feature type="transmembrane region" description="Helical" evidence="2">
    <location>
        <begin position="321"/>
        <end position="338"/>
    </location>
</feature>
<organism evidence="3 4">
    <name type="scientific">Lactobacillus kimbladii</name>
    <dbReference type="NCBI Taxonomy" id="1218506"/>
    <lineage>
        <taxon>Bacteria</taxon>
        <taxon>Bacillati</taxon>
        <taxon>Bacillota</taxon>
        <taxon>Bacilli</taxon>
        <taxon>Lactobacillales</taxon>
        <taxon>Lactobacillaceae</taxon>
        <taxon>Lactobacillus</taxon>
    </lineage>
</organism>
<dbReference type="Gene3D" id="1.20.1250.20">
    <property type="entry name" value="MFS general substrate transporter like domains"/>
    <property type="match status" value="2"/>
</dbReference>
<dbReference type="InterPro" id="IPR036259">
    <property type="entry name" value="MFS_trans_sf"/>
</dbReference>
<comment type="subcellular location">
    <subcellularLocation>
        <location evidence="1">Cell membrane</location>
        <topology evidence="1">Multi-pass membrane protein</topology>
    </subcellularLocation>
</comment>
<sequence>MTKITKLQKTYPWIIIIASGLLMSLLEYTYTLLFSLFLNPLVHSLNSRMSIVSLYYTLISFSIAAMLPLINKIIAKISLSKITLTAIVVGSLSIWYFSHITQVWELYILAVIVGICSATCGTVVQGIVLNNWFVSRKNLAFKMGSFVSTIYLLIMTPVLTYLISIAGWRQTMFMLSWLTLILGIPCSLIMKAKPQDVGLKPYGFDKCSKRNTNSKTVNNSKRLKKLWLSQPFILTLIFFIAITFASNMNQLFPTYAVKVGFGAAIGGLMETIMTGIDILVTPVFAITTEKFGGAKSLPVWLFLGLCTFPLLILATVKHEPIFALVSAIGADILTDIYGPGEQIFAKDILGKDFAAGYSCINSITYLVGAFAVPAVSLVYELSLNWNMVFILGIILLIIMLSVLFWGYHKVRI</sequence>
<dbReference type="EMBL" id="JXLH01000029">
    <property type="protein sequence ID" value="KJY54862.1"/>
    <property type="molecule type" value="Genomic_DNA"/>
</dbReference>
<dbReference type="InterPro" id="IPR050327">
    <property type="entry name" value="Proton-linked_MCT"/>
</dbReference>
<evidence type="ECO:0000313" key="4">
    <source>
        <dbReference type="Proteomes" id="UP000033612"/>
    </source>
</evidence>
<feature type="transmembrane region" description="Helical" evidence="2">
    <location>
        <begin position="146"/>
        <end position="166"/>
    </location>
</feature>
<dbReference type="STRING" id="1218506.JF75_18710"/>
<reference evidence="3 4" key="1">
    <citation type="submission" date="2015-01" db="EMBL/GenBank/DDBJ databases">
        <title>Comparative genomics of the lactic acid bacteria isolated from the honey bee gut.</title>
        <authorList>
            <person name="Ellegaard K.M."/>
            <person name="Tamarit D."/>
            <person name="Javelind E."/>
            <person name="Olofsson T."/>
            <person name="Andersson S.G."/>
            <person name="Vasquez A."/>
        </authorList>
    </citation>
    <scope>NUCLEOTIDE SEQUENCE [LARGE SCALE GENOMIC DNA]</scope>
    <source>
        <strain evidence="3 4">Hma2</strain>
    </source>
</reference>
<feature type="transmembrane region" description="Helical" evidence="2">
    <location>
        <begin position="50"/>
        <end position="70"/>
    </location>
</feature>
<gene>
    <name evidence="3" type="ORF">JF75_18710</name>
</gene>
<evidence type="ECO:0000313" key="3">
    <source>
        <dbReference type="EMBL" id="KJY54862.1"/>
    </source>
</evidence>
<proteinExistence type="predicted"/>
<feature type="transmembrane region" description="Helical" evidence="2">
    <location>
        <begin position="226"/>
        <end position="247"/>
    </location>
</feature>
<evidence type="ECO:0000256" key="2">
    <source>
        <dbReference type="SAM" id="Phobius"/>
    </source>
</evidence>
<dbReference type="Proteomes" id="UP000033612">
    <property type="component" value="Unassembled WGS sequence"/>
</dbReference>
<dbReference type="OrthoDB" id="182417at2"/>
<keyword evidence="4" id="KW-1185">Reference proteome</keyword>
<keyword evidence="2" id="KW-0812">Transmembrane</keyword>
<feature type="transmembrane region" description="Helical" evidence="2">
    <location>
        <begin position="385"/>
        <end position="407"/>
    </location>
</feature>
<dbReference type="RefSeq" id="WP_084605788.1">
    <property type="nucleotide sequence ID" value="NZ_JBHTBO010000012.1"/>
</dbReference>
<dbReference type="PATRIC" id="fig|1218506.3.peg.1970"/>
<dbReference type="PANTHER" id="PTHR11360:SF284">
    <property type="entry name" value="EG:103B4.3 PROTEIN-RELATED"/>
    <property type="match status" value="1"/>
</dbReference>
<feature type="transmembrane region" description="Helical" evidence="2">
    <location>
        <begin position="12"/>
        <end position="38"/>
    </location>
</feature>
<dbReference type="HOGENOM" id="CLU_001265_59_9_9"/>
<keyword evidence="2" id="KW-0472">Membrane</keyword>
<name>A0A0F4L7P2_9LACO</name>
<comment type="caution">
    <text evidence="3">The sequence shown here is derived from an EMBL/GenBank/DDBJ whole genome shotgun (WGS) entry which is preliminary data.</text>
</comment>